<evidence type="ECO:0000313" key="2">
    <source>
        <dbReference type="Proteomes" id="UP001651158"/>
    </source>
</evidence>
<organism evidence="1 2">
    <name type="scientific">Taenia crassiceps</name>
    <dbReference type="NCBI Taxonomy" id="6207"/>
    <lineage>
        <taxon>Eukaryota</taxon>
        <taxon>Metazoa</taxon>
        <taxon>Spiralia</taxon>
        <taxon>Lophotrochozoa</taxon>
        <taxon>Platyhelminthes</taxon>
        <taxon>Cestoda</taxon>
        <taxon>Eucestoda</taxon>
        <taxon>Cyclophyllidea</taxon>
        <taxon>Taeniidae</taxon>
        <taxon>Taenia</taxon>
    </lineage>
</organism>
<gene>
    <name evidence="1" type="ORF">TcWFU_010267</name>
</gene>
<accession>A0ABR4QIT7</accession>
<protein>
    <submittedName>
        <fullName evidence="1">Uncharacterized protein</fullName>
    </submittedName>
</protein>
<dbReference type="EMBL" id="JAKROA010000003">
    <property type="protein sequence ID" value="KAL5109579.1"/>
    <property type="molecule type" value="Genomic_DNA"/>
</dbReference>
<proteinExistence type="predicted"/>
<comment type="caution">
    <text evidence="1">The sequence shown here is derived from an EMBL/GenBank/DDBJ whole genome shotgun (WGS) entry which is preliminary data.</text>
</comment>
<dbReference type="Proteomes" id="UP001651158">
    <property type="component" value="Unassembled WGS sequence"/>
</dbReference>
<name>A0ABR4QIT7_9CEST</name>
<sequence>MTQVLMSLAEQITLSPILLSFLPLPHLLLVSLRNDAKSPPSDIKPHLQMLRQLLSDSLSWIPNAAPPSMFGAPLSCLEPSISETLVSMSAYIPSISSLSPIVLCFLYSASSTHFFLPFASPYLAGRQTKHWKLRHEASKLQLMLGLKMSLQLYLIFLAASTFYGDFALATDPSVPNNVEIKAIDSNTVLMSRRVSVTLPLLQEGPLPLPPAEKPIMGSAAGAPSRAIQTKEDKVSVTTGKSTPRTKIPLSALSNESATFTPNDESTMTTKSVSSNSISIFTTNAISRSALTVLATAILLLLRSYGQLLN</sequence>
<evidence type="ECO:0000313" key="1">
    <source>
        <dbReference type="EMBL" id="KAL5109579.1"/>
    </source>
</evidence>
<keyword evidence="2" id="KW-1185">Reference proteome</keyword>
<reference evidence="1 2" key="1">
    <citation type="journal article" date="2022" name="Front. Cell. Infect. Microbiol.">
        <title>The Genomes of Two Strains of Taenia crassiceps the Animal Model for the Study of Human Cysticercosis.</title>
        <authorList>
            <person name="Bobes R.J."/>
            <person name="Estrada K."/>
            <person name="Rios-Valencia D.G."/>
            <person name="Calderon-Gallegos A."/>
            <person name="de la Torre P."/>
            <person name="Carrero J.C."/>
            <person name="Sanchez-Flores A."/>
            <person name="Laclette J.P."/>
        </authorList>
    </citation>
    <scope>NUCLEOTIDE SEQUENCE [LARGE SCALE GENOMIC DNA]</scope>
    <source>
        <strain evidence="1">WFUcys</strain>
    </source>
</reference>